<evidence type="ECO:0000259" key="14">
    <source>
        <dbReference type="Pfam" id="PF07522"/>
    </source>
</evidence>
<evidence type="ECO:0000256" key="4">
    <source>
        <dbReference type="ARBA" id="ARBA00022759"/>
    </source>
</evidence>
<comment type="subcellular location">
    <subcellularLocation>
        <location evidence="1">Nucleus</location>
    </subcellularLocation>
</comment>
<evidence type="ECO:0000256" key="11">
    <source>
        <dbReference type="ARBA" id="ARBA00039759"/>
    </source>
</evidence>
<organism evidence="15 16">
    <name type="scientific">Zopfia rhizophila CBS 207.26</name>
    <dbReference type="NCBI Taxonomy" id="1314779"/>
    <lineage>
        <taxon>Eukaryota</taxon>
        <taxon>Fungi</taxon>
        <taxon>Dikarya</taxon>
        <taxon>Ascomycota</taxon>
        <taxon>Pezizomycotina</taxon>
        <taxon>Dothideomycetes</taxon>
        <taxon>Dothideomycetes incertae sedis</taxon>
        <taxon>Zopfiaceae</taxon>
        <taxon>Zopfia</taxon>
    </lineage>
</organism>
<evidence type="ECO:0000256" key="5">
    <source>
        <dbReference type="ARBA" id="ARBA00022763"/>
    </source>
</evidence>
<dbReference type="Pfam" id="PF07522">
    <property type="entry name" value="DRMBL"/>
    <property type="match status" value="1"/>
</dbReference>
<dbReference type="GO" id="GO:0035312">
    <property type="term" value="F:5'-3' DNA exonuclease activity"/>
    <property type="evidence" value="ECO:0007669"/>
    <property type="project" value="TreeGrafter"/>
</dbReference>
<evidence type="ECO:0000256" key="2">
    <source>
        <dbReference type="ARBA" id="ARBA00010304"/>
    </source>
</evidence>
<keyword evidence="9" id="KW-0234">DNA repair</keyword>
<feature type="compositionally biased region" description="Polar residues" evidence="13">
    <location>
        <begin position="540"/>
        <end position="550"/>
    </location>
</feature>
<evidence type="ECO:0000313" key="16">
    <source>
        <dbReference type="Proteomes" id="UP000800200"/>
    </source>
</evidence>
<dbReference type="GO" id="GO:0004519">
    <property type="term" value="F:endonuclease activity"/>
    <property type="evidence" value="ECO:0007669"/>
    <property type="project" value="UniProtKB-KW"/>
</dbReference>
<evidence type="ECO:0000256" key="6">
    <source>
        <dbReference type="ARBA" id="ARBA00022801"/>
    </source>
</evidence>
<feature type="compositionally biased region" description="Low complexity" evidence="13">
    <location>
        <begin position="551"/>
        <end position="564"/>
    </location>
</feature>
<keyword evidence="7" id="KW-0269">Exonuclease</keyword>
<feature type="region of interest" description="Disordered" evidence="13">
    <location>
        <begin position="537"/>
        <end position="576"/>
    </location>
</feature>
<proteinExistence type="inferred from homology"/>
<sequence length="613" mass="68092">MRKLAKPLPLETPTVIELAPSKKIRVTLFDANHCVGAVMFLVEGDGKAVLYTGDIRAETWWVNSLVRNPVLIPYTLHSKRLDCIYLDNTFATKSEPYREFPSKAEGIRELLEKVEMHSKDAIFFFHSWTFGYENVWIALSSFLHSPIHLDSYRYYIYSSLSPDKNEYLKRTGLEVREAPALCGFKNGNHYNPGCLTSRADVRLHSCERGMGCSVMDQDADAKVVHIIPIVTRVNSSDIAEIGAGGGKGDLDQKDELETDDVADVGKLMELCAAKIDNEELLSKVLALLQEAINGGDGKIKLGLELQKESQDREDDLSLQSLVSILSSRATASEQAAEKQNEAIRFPYSRHSSYSELCALVNAFKPGDVYPCTVDESNWRPALSMRNLFGPFCSAQTFRHDTKMREIYESRLEREITGKRGIEETQGTQTTEGGTDAVDIATPKRSRYENQEYTQTTTEELDATEFVTPRELLNQAGIRAEHIEAPMTSPSNPHYTSLNTVKHPLNRPSIQPPAAEPEIIIIPESPTSAPSIAQGVPLKTQAPTTRSAIPPSNTLSSSLSRSEYQSLDDDAEPKFGSKGQRIAYKAALGIELTWADLGGLVSTRKPTEIEEEEL</sequence>
<dbReference type="Proteomes" id="UP000800200">
    <property type="component" value="Unassembled WGS sequence"/>
</dbReference>
<dbReference type="Gene3D" id="3.60.15.10">
    <property type="entry name" value="Ribonuclease Z/Hydroxyacylglutathione hydrolase-like"/>
    <property type="match status" value="1"/>
</dbReference>
<evidence type="ECO:0000256" key="9">
    <source>
        <dbReference type="ARBA" id="ARBA00023204"/>
    </source>
</evidence>
<dbReference type="InterPro" id="IPR011084">
    <property type="entry name" value="DRMBL"/>
</dbReference>
<keyword evidence="4" id="KW-0255">Endonuclease</keyword>
<accession>A0A6A6EH25</accession>
<evidence type="ECO:0000256" key="1">
    <source>
        <dbReference type="ARBA" id="ARBA00004123"/>
    </source>
</evidence>
<evidence type="ECO:0000256" key="13">
    <source>
        <dbReference type="SAM" id="MobiDB-lite"/>
    </source>
</evidence>
<keyword evidence="3" id="KW-0540">Nuclease</keyword>
<protein>
    <recommendedName>
        <fullName evidence="11">Protein artemis</fullName>
    </recommendedName>
    <alternativeName>
        <fullName evidence="12">DNA cross-link repair 1C protein</fullName>
    </alternativeName>
</protein>
<evidence type="ECO:0000256" key="12">
    <source>
        <dbReference type="ARBA" id="ARBA00042677"/>
    </source>
</evidence>
<dbReference type="PANTHER" id="PTHR23240:SF8">
    <property type="entry name" value="PROTEIN ARTEMIS"/>
    <property type="match status" value="1"/>
</dbReference>
<dbReference type="GO" id="GO:0000723">
    <property type="term" value="P:telomere maintenance"/>
    <property type="evidence" value="ECO:0007669"/>
    <property type="project" value="TreeGrafter"/>
</dbReference>
<feature type="domain" description="DNA repair metallo-beta-lactamase" evidence="14">
    <location>
        <begin position="336"/>
        <end position="372"/>
    </location>
</feature>
<dbReference type="OrthoDB" id="5561659at2759"/>
<evidence type="ECO:0000313" key="15">
    <source>
        <dbReference type="EMBL" id="KAF2189186.1"/>
    </source>
</evidence>
<dbReference type="GO" id="GO:0006310">
    <property type="term" value="P:DNA recombination"/>
    <property type="evidence" value="ECO:0007669"/>
    <property type="project" value="UniProtKB-KW"/>
</dbReference>
<dbReference type="GO" id="GO:0006303">
    <property type="term" value="P:double-strand break repair via nonhomologous end joining"/>
    <property type="evidence" value="ECO:0007669"/>
    <property type="project" value="TreeGrafter"/>
</dbReference>
<dbReference type="PANTHER" id="PTHR23240">
    <property type="entry name" value="DNA CROSS-LINK REPAIR PROTEIN PSO2/SNM1-RELATED"/>
    <property type="match status" value="1"/>
</dbReference>
<name>A0A6A6EH25_9PEZI</name>
<keyword evidence="6" id="KW-0378">Hydrolase</keyword>
<dbReference type="AlphaFoldDB" id="A0A6A6EH25"/>
<evidence type="ECO:0000256" key="3">
    <source>
        <dbReference type="ARBA" id="ARBA00022722"/>
    </source>
</evidence>
<evidence type="ECO:0000256" key="8">
    <source>
        <dbReference type="ARBA" id="ARBA00023172"/>
    </source>
</evidence>
<dbReference type="GO" id="GO:0003684">
    <property type="term" value="F:damaged DNA binding"/>
    <property type="evidence" value="ECO:0007669"/>
    <property type="project" value="TreeGrafter"/>
</dbReference>
<dbReference type="GO" id="GO:0005634">
    <property type="term" value="C:nucleus"/>
    <property type="evidence" value="ECO:0007669"/>
    <property type="project" value="UniProtKB-SubCell"/>
</dbReference>
<reference evidence="15" key="1">
    <citation type="journal article" date="2020" name="Stud. Mycol.">
        <title>101 Dothideomycetes genomes: a test case for predicting lifestyles and emergence of pathogens.</title>
        <authorList>
            <person name="Haridas S."/>
            <person name="Albert R."/>
            <person name="Binder M."/>
            <person name="Bloem J."/>
            <person name="Labutti K."/>
            <person name="Salamov A."/>
            <person name="Andreopoulos B."/>
            <person name="Baker S."/>
            <person name="Barry K."/>
            <person name="Bills G."/>
            <person name="Bluhm B."/>
            <person name="Cannon C."/>
            <person name="Castanera R."/>
            <person name="Culley D."/>
            <person name="Daum C."/>
            <person name="Ezra D."/>
            <person name="Gonzalez J."/>
            <person name="Henrissat B."/>
            <person name="Kuo A."/>
            <person name="Liang C."/>
            <person name="Lipzen A."/>
            <person name="Lutzoni F."/>
            <person name="Magnuson J."/>
            <person name="Mondo S."/>
            <person name="Nolan M."/>
            <person name="Ohm R."/>
            <person name="Pangilinan J."/>
            <person name="Park H.-J."/>
            <person name="Ramirez L."/>
            <person name="Alfaro M."/>
            <person name="Sun H."/>
            <person name="Tritt A."/>
            <person name="Yoshinaga Y."/>
            <person name="Zwiers L.-H."/>
            <person name="Turgeon B."/>
            <person name="Goodwin S."/>
            <person name="Spatafora J."/>
            <person name="Crous P."/>
            <person name="Grigoriev I."/>
        </authorList>
    </citation>
    <scope>NUCLEOTIDE SEQUENCE</scope>
    <source>
        <strain evidence="15">CBS 207.26</strain>
    </source>
</reference>
<evidence type="ECO:0000256" key="10">
    <source>
        <dbReference type="ARBA" id="ARBA00023242"/>
    </source>
</evidence>
<keyword evidence="10" id="KW-0539">Nucleus</keyword>
<keyword evidence="5" id="KW-0227">DNA damage</keyword>
<dbReference type="InterPro" id="IPR036866">
    <property type="entry name" value="RibonucZ/Hydroxyglut_hydro"/>
</dbReference>
<dbReference type="GO" id="GO:0036297">
    <property type="term" value="P:interstrand cross-link repair"/>
    <property type="evidence" value="ECO:0007669"/>
    <property type="project" value="TreeGrafter"/>
</dbReference>
<keyword evidence="8" id="KW-0233">DNA recombination</keyword>
<dbReference type="SUPFAM" id="SSF56281">
    <property type="entry name" value="Metallo-hydrolase/oxidoreductase"/>
    <property type="match status" value="1"/>
</dbReference>
<dbReference type="EMBL" id="ML994621">
    <property type="protein sequence ID" value="KAF2189186.1"/>
    <property type="molecule type" value="Genomic_DNA"/>
</dbReference>
<keyword evidence="16" id="KW-1185">Reference proteome</keyword>
<gene>
    <name evidence="15" type="ORF">K469DRAFT_701784</name>
</gene>
<evidence type="ECO:0000256" key="7">
    <source>
        <dbReference type="ARBA" id="ARBA00022839"/>
    </source>
</evidence>
<comment type="similarity">
    <text evidence="2">Belongs to the DNA repair metallo-beta-lactamase (DRMBL) family.</text>
</comment>